<dbReference type="EMBL" id="AP027452">
    <property type="protein sequence ID" value="BDY28312.1"/>
    <property type="molecule type" value="Genomic_DNA"/>
</dbReference>
<dbReference type="GO" id="GO:0032259">
    <property type="term" value="P:methylation"/>
    <property type="evidence" value="ECO:0007669"/>
    <property type="project" value="UniProtKB-KW"/>
</dbReference>
<reference evidence="2" key="3">
    <citation type="submission" date="2023-03" db="EMBL/GenBank/DDBJ databases">
        <title>Draft genome sequence of a Mycolicibacterium mageritense strain H4_3_1 isolated from a hybrid biological-inorganic system reactor.</title>
        <authorList>
            <person name="Feng X."/>
            <person name="Kazama D."/>
            <person name="Sato K."/>
            <person name="Kobayashi H."/>
        </authorList>
    </citation>
    <scope>NUCLEOTIDE SEQUENCE</scope>
    <source>
        <strain evidence="2">H4_3_1</strain>
    </source>
</reference>
<accession>A0AAI8TTK5</accession>
<dbReference type="Gene3D" id="3.40.50.150">
    <property type="entry name" value="Vaccinia Virus protein VP39"/>
    <property type="match status" value="1"/>
</dbReference>
<dbReference type="SUPFAM" id="SSF53335">
    <property type="entry name" value="S-adenosyl-L-methionine-dependent methyltransferases"/>
    <property type="match status" value="1"/>
</dbReference>
<dbReference type="Pfam" id="PF13578">
    <property type="entry name" value="Methyltransf_24"/>
    <property type="match status" value="1"/>
</dbReference>
<organism evidence="2 4">
    <name type="scientific">Mycolicibacterium mageritense</name>
    <name type="common">Mycobacterium mageritense</name>
    <dbReference type="NCBI Taxonomy" id="53462"/>
    <lineage>
        <taxon>Bacteria</taxon>
        <taxon>Bacillati</taxon>
        <taxon>Actinomycetota</taxon>
        <taxon>Actinomycetes</taxon>
        <taxon>Mycobacteriales</taxon>
        <taxon>Mycobacteriaceae</taxon>
        <taxon>Mycolicibacterium</taxon>
    </lineage>
</organism>
<evidence type="ECO:0000313" key="2">
    <source>
        <dbReference type="EMBL" id="BDY28312.1"/>
    </source>
</evidence>
<dbReference type="InterPro" id="IPR029063">
    <property type="entry name" value="SAM-dependent_MTases_sf"/>
</dbReference>
<dbReference type="EMBL" id="AP022567">
    <property type="protein sequence ID" value="BBX33065.1"/>
    <property type="molecule type" value="Genomic_DNA"/>
</dbReference>
<dbReference type="CDD" id="cd02440">
    <property type="entry name" value="AdoMet_MTases"/>
    <property type="match status" value="1"/>
</dbReference>
<dbReference type="Proteomes" id="UP001241092">
    <property type="component" value="Chromosome"/>
</dbReference>
<proteinExistence type="predicted"/>
<keyword evidence="3" id="KW-1185">Reference proteome</keyword>
<evidence type="ECO:0000313" key="4">
    <source>
        <dbReference type="Proteomes" id="UP001241092"/>
    </source>
</evidence>
<reference evidence="1 3" key="1">
    <citation type="journal article" date="2019" name="Emerg. Microbes Infect.">
        <title>Comprehensive subspecies identification of 175 nontuberculous mycobacteria species based on 7547 genomic profiles.</title>
        <authorList>
            <person name="Matsumoto Y."/>
            <person name="Kinjo T."/>
            <person name="Motooka D."/>
            <person name="Nabeya D."/>
            <person name="Jung N."/>
            <person name="Uechi K."/>
            <person name="Horii T."/>
            <person name="Iida T."/>
            <person name="Fujita J."/>
            <person name="Nakamura S."/>
        </authorList>
    </citation>
    <scope>NUCLEOTIDE SEQUENCE [LARGE SCALE GENOMIC DNA]</scope>
    <source>
        <strain evidence="1 3">JCM 12375</strain>
    </source>
</reference>
<evidence type="ECO:0000313" key="1">
    <source>
        <dbReference type="EMBL" id="BBX33065.1"/>
    </source>
</evidence>
<dbReference type="Proteomes" id="UP000465622">
    <property type="component" value="Chromosome"/>
</dbReference>
<sequence>MAMFRLALLPKPPFIFRRYPYKARGRMLAALGPDLARPVVMGADDRPPADTPMGRIFNGSDNIHKLRHYLPIYESVLQGTERMLEIGVDRGGSLRMWRKYLPEAKIVGIDFNPKAAQYDAPDDDIHVRIGDQTDVAFLGRVLDEFGPFDTILDDGGHQPSQMIGSFQYLFPRLAPGGVYAVEDVCANYWTGYRDRSESFIDFTKWLMDAMHAPYMQMSSVFEFQEGHPKRRREMEVPLAATIIDRIEVFDSVVVVHKAEEPKRLARAAFR</sequence>
<evidence type="ECO:0000313" key="3">
    <source>
        <dbReference type="Proteomes" id="UP000465622"/>
    </source>
</evidence>
<dbReference type="GO" id="GO:0008168">
    <property type="term" value="F:methyltransferase activity"/>
    <property type="evidence" value="ECO:0007669"/>
    <property type="project" value="UniProtKB-KW"/>
</dbReference>
<keyword evidence="1" id="KW-0489">Methyltransferase</keyword>
<dbReference type="AlphaFoldDB" id="A0AAI8TTK5"/>
<gene>
    <name evidence="2" type="ORF">hbim_02246</name>
    <name evidence="1" type="ORF">MMAGJ_23470</name>
</gene>
<name>A0AAI8TTK5_MYCME</name>
<protein>
    <submittedName>
        <fullName evidence="1">SAM-dependent methyltransferase</fullName>
    </submittedName>
</protein>
<reference evidence="1" key="2">
    <citation type="submission" date="2020-02" db="EMBL/GenBank/DDBJ databases">
        <authorList>
            <person name="Matsumoto Y."/>
            <person name="Kinjo T."/>
            <person name="Motooka D."/>
            <person name="Nabeya D."/>
            <person name="Jung N."/>
            <person name="Uechi K."/>
            <person name="Horii T."/>
            <person name="Iida T."/>
            <person name="Fujita J."/>
            <person name="Nakamura S."/>
        </authorList>
    </citation>
    <scope>NUCLEOTIDE SEQUENCE</scope>
    <source>
        <strain evidence="1">JCM 12375</strain>
    </source>
</reference>
<keyword evidence="1" id="KW-0808">Transferase</keyword>